<name>A0ABQ5W3V4_9HYPH</name>
<dbReference type="InterPro" id="IPR000595">
    <property type="entry name" value="cNMP-bd_dom"/>
</dbReference>
<accession>A0ABQ5W3V4</accession>
<dbReference type="Gene3D" id="2.60.120.10">
    <property type="entry name" value="Jelly Rolls"/>
    <property type="match status" value="1"/>
</dbReference>
<feature type="domain" description="Cyclic nucleotide-binding" evidence="1">
    <location>
        <begin position="15"/>
        <end position="134"/>
    </location>
</feature>
<evidence type="ECO:0000313" key="3">
    <source>
        <dbReference type="Proteomes" id="UP001156691"/>
    </source>
</evidence>
<dbReference type="EMBL" id="BSNS01000007">
    <property type="protein sequence ID" value="GLQ54528.1"/>
    <property type="molecule type" value="Genomic_DNA"/>
</dbReference>
<dbReference type="PROSITE" id="PS50042">
    <property type="entry name" value="CNMP_BINDING_3"/>
    <property type="match status" value="1"/>
</dbReference>
<dbReference type="CDD" id="cd00038">
    <property type="entry name" value="CAP_ED"/>
    <property type="match status" value="1"/>
</dbReference>
<dbReference type="InterPro" id="IPR018490">
    <property type="entry name" value="cNMP-bd_dom_sf"/>
</dbReference>
<dbReference type="InterPro" id="IPR014710">
    <property type="entry name" value="RmlC-like_jellyroll"/>
</dbReference>
<gene>
    <name evidence="2" type="ORF">GCM10010862_17870</name>
</gene>
<evidence type="ECO:0000313" key="2">
    <source>
        <dbReference type="EMBL" id="GLQ54528.1"/>
    </source>
</evidence>
<dbReference type="Pfam" id="PF00027">
    <property type="entry name" value="cNMP_binding"/>
    <property type="match status" value="1"/>
</dbReference>
<keyword evidence="3" id="KW-1185">Reference proteome</keyword>
<organism evidence="2 3">
    <name type="scientific">Devosia nitrariae</name>
    <dbReference type="NCBI Taxonomy" id="2071872"/>
    <lineage>
        <taxon>Bacteria</taxon>
        <taxon>Pseudomonadati</taxon>
        <taxon>Pseudomonadota</taxon>
        <taxon>Alphaproteobacteria</taxon>
        <taxon>Hyphomicrobiales</taxon>
        <taxon>Devosiaceae</taxon>
        <taxon>Devosia</taxon>
    </lineage>
</organism>
<sequence length="152" mass="16537">MRLDEAAAVLSQAEFFDICDNEQKRLLAFASERRRFAPDDVVCKGDVVPEGAHVLIDGTLKAKPEGAIAGKPYTISKPGAVVSAMALILTRPRLITVTAVVETDMLFVPRAAFRKLIEQSPELAARAAAHIERDLSTYLGALQPIGRKMRGH</sequence>
<dbReference type="Proteomes" id="UP001156691">
    <property type="component" value="Unassembled WGS sequence"/>
</dbReference>
<protein>
    <recommendedName>
        <fullName evidence="1">Cyclic nucleotide-binding domain-containing protein</fullName>
    </recommendedName>
</protein>
<evidence type="ECO:0000259" key="1">
    <source>
        <dbReference type="PROSITE" id="PS50042"/>
    </source>
</evidence>
<reference evidence="3" key="1">
    <citation type="journal article" date="2019" name="Int. J. Syst. Evol. Microbiol.">
        <title>The Global Catalogue of Microorganisms (GCM) 10K type strain sequencing project: providing services to taxonomists for standard genome sequencing and annotation.</title>
        <authorList>
            <consortium name="The Broad Institute Genomics Platform"/>
            <consortium name="The Broad Institute Genome Sequencing Center for Infectious Disease"/>
            <person name="Wu L."/>
            <person name="Ma J."/>
        </authorList>
    </citation>
    <scope>NUCLEOTIDE SEQUENCE [LARGE SCALE GENOMIC DNA]</scope>
    <source>
        <strain evidence="3">NBRC 112416</strain>
    </source>
</reference>
<dbReference type="SUPFAM" id="SSF51206">
    <property type="entry name" value="cAMP-binding domain-like"/>
    <property type="match status" value="1"/>
</dbReference>
<comment type="caution">
    <text evidence="2">The sequence shown here is derived from an EMBL/GenBank/DDBJ whole genome shotgun (WGS) entry which is preliminary data.</text>
</comment>
<dbReference type="SMART" id="SM00100">
    <property type="entry name" value="cNMP"/>
    <property type="match status" value="1"/>
</dbReference>
<proteinExistence type="predicted"/>
<dbReference type="RefSeq" id="WP_284339959.1">
    <property type="nucleotide sequence ID" value="NZ_BSNS01000007.1"/>
</dbReference>